<dbReference type="PATRIC" id="fig|626887.3.peg.4774"/>
<dbReference type="GO" id="GO:0050518">
    <property type="term" value="F:2-C-methyl-D-erythritol 4-phosphate cytidylyltransferase activity"/>
    <property type="evidence" value="ECO:0007669"/>
    <property type="project" value="UniProtKB-UniRule"/>
</dbReference>
<dbReference type="eggNOG" id="COG1211">
    <property type="taxonomic scope" value="Bacteria"/>
</dbReference>
<dbReference type="RefSeq" id="WP_040882727.1">
    <property type="nucleotide sequence ID" value="NZ_AP028878.1"/>
</dbReference>
<comment type="pathway">
    <text evidence="2 7">Isoprenoid biosynthesis; isopentenyl diphosphate biosynthesis via DXP pathway; isopentenyl diphosphate from 1-deoxy-D-xylulose 5-phosphate: step 2/6.</text>
</comment>
<dbReference type="InterPro" id="IPR050088">
    <property type="entry name" value="IspD/TarI_cytidylyltransf_bact"/>
</dbReference>
<proteinExistence type="inferred from homology"/>
<feature type="site" description="Positions MEP for the nucleophilic attack" evidence="7">
    <location>
        <position position="159"/>
    </location>
</feature>
<comment type="function">
    <text evidence="7">Catalyzes the formation of 4-diphosphocytidyl-2-C-methyl-D-erythritol from CTP and 2-C-methyl-D-erythritol 4-phosphate (MEP).</text>
</comment>
<accession>N6WTV9</accession>
<feature type="site" description="Positions MEP for the nucleophilic attack" evidence="7">
    <location>
        <position position="215"/>
    </location>
</feature>
<dbReference type="PROSITE" id="PS01295">
    <property type="entry name" value="ISPD"/>
    <property type="match status" value="1"/>
</dbReference>
<comment type="caution">
    <text evidence="8">The sequence shown here is derived from an EMBL/GenBank/DDBJ whole genome shotgun (WGS) entry which is preliminary data.</text>
</comment>
<evidence type="ECO:0000256" key="5">
    <source>
        <dbReference type="ARBA" id="ARBA00022695"/>
    </source>
</evidence>
<dbReference type="PANTHER" id="PTHR32125">
    <property type="entry name" value="2-C-METHYL-D-ERYTHRITOL 4-PHOSPHATE CYTIDYLYLTRANSFERASE, CHLOROPLASTIC"/>
    <property type="match status" value="1"/>
</dbReference>
<comment type="catalytic activity">
    <reaction evidence="1 7">
        <text>2-C-methyl-D-erythritol 4-phosphate + CTP + H(+) = 4-CDP-2-C-methyl-D-erythritol + diphosphate</text>
        <dbReference type="Rhea" id="RHEA:13429"/>
        <dbReference type="ChEBI" id="CHEBI:15378"/>
        <dbReference type="ChEBI" id="CHEBI:33019"/>
        <dbReference type="ChEBI" id="CHEBI:37563"/>
        <dbReference type="ChEBI" id="CHEBI:57823"/>
        <dbReference type="ChEBI" id="CHEBI:58262"/>
        <dbReference type="EC" id="2.7.7.60"/>
    </reaction>
</comment>
<dbReference type="InterPro" id="IPR001228">
    <property type="entry name" value="IspD"/>
</dbReference>
<dbReference type="Proteomes" id="UP000013165">
    <property type="component" value="Unassembled WGS sequence"/>
</dbReference>
<keyword evidence="5 7" id="KW-0548">Nucleotidyltransferase</keyword>
<dbReference type="FunFam" id="3.90.550.10:FF:000003">
    <property type="entry name" value="2-C-methyl-D-erythritol 4-phosphate cytidylyltransferase"/>
    <property type="match status" value="1"/>
</dbReference>
<dbReference type="HAMAP" id="MF_00108">
    <property type="entry name" value="IspD"/>
    <property type="match status" value="1"/>
</dbReference>
<dbReference type="EC" id="2.7.7.60" evidence="7"/>
<dbReference type="SUPFAM" id="SSF53448">
    <property type="entry name" value="Nucleotide-diphospho-sugar transferases"/>
    <property type="match status" value="1"/>
</dbReference>
<organism evidence="8 9">
    <name type="scientific">Marinobacter nanhaiticus D15-8W</name>
    <dbReference type="NCBI Taxonomy" id="626887"/>
    <lineage>
        <taxon>Bacteria</taxon>
        <taxon>Pseudomonadati</taxon>
        <taxon>Pseudomonadota</taxon>
        <taxon>Gammaproteobacteria</taxon>
        <taxon>Pseudomonadales</taxon>
        <taxon>Marinobacteraceae</taxon>
        <taxon>Marinobacter</taxon>
    </lineage>
</organism>
<evidence type="ECO:0000256" key="2">
    <source>
        <dbReference type="ARBA" id="ARBA00004787"/>
    </source>
</evidence>
<dbReference type="Pfam" id="PF01128">
    <property type="entry name" value="IspD"/>
    <property type="match status" value="1"/>
</dbReference>
<comment type="similarity">
    <text evidence="3 7">Belongs to the IspD/TarI cytidylyltransferase family. IspD subfamily.</text>
</comment>
<keyword evidence="4 7" id="KW-0808">Transferase</keyword>
<dbReference type="NCBIfam" id="TIGR00453">
    <property type="entry name" value="ispD"/>
    <property type="match status" value="1"/>
</dbReference>
<dbReference type="CDD" id="cd02516">
    <property type="entry name" value="CDP-ME_synthetase"/>
    <property type="match status" value="1"/>
</dbReference>
<evidence type="ECO:0000256" key="7">
    <source>
        <dbReference type="HAMAP-Rule" id="MF_00108"/>
    </source>
</evidence>
<dbReference type="GO" id="GO:0019288">
    <property type="term" value="P:isopentenyl diphosphate biosynthetic process, methylerythritol 4-phosphate pathway"/>
    <property type="evidence" value="ECO:0007669"/>
    <property type="project" value="UniProtKB-UniRule"/>
</dbReference>
<dbReference type="UniPathway" id="UPA00056">
    <property type="reaction ID" value="UER00093"/>
</dbReference>
<evidence type="ECO:0000256" key="4">
    <source>
        <dbReference type="ARBA" id="ARBA00022679"/>
    </source>
</evidence>
<protein>
    <recommendedName>
        <fullName evidence="7">2-C-methyl-D-erythritol 4-phosphate cytidylyltransferase</fullName>
        <ecNumber evidence="7">2.7.7.60</ecNumber>
    </recommendedName>
    <alternativeName>
        <fullName evidence="7">4-diphosphocytidyl-2C-methyl-D-erythritol synthase</fullName>
    </alternativeName>
    <alternativeName>
        <fullName evidence="7">MEP cytidylyltransferase</fullName>
        <shortName evidence="7">MCT</shortName>
    </alternativeName>
</protein>
<evidence type="ECO:0000256" key="1">
    <source>
        <dbReference type="ARBA" id="ARBA00001282"/>
    </source>
</evidence>
<dbReference type="InterPro" id="IPR029044">
    <property type="entry name" value="Nucleotide-diphossugar_trans"/>
</dbReference>
<reference evidence="8 9" key="1">
    <citation type="journal article" date="2013" name="Genome Announc.">
        <title>Genome Sequence of the Polycyclic Aromatic Hydrocarbon-Degrading Bacterium Strain Marinobacter nanhaiticus D15-8WT.</title>
        <authorList>
            <person name="Cui Z."/>
            <person name="Gao W."/>
            <person name="Li Q."/>
            <person name="Xu G."/>
            <person name="Zheng L."/>
        </authorList>
    </citation>
    <scope>NUCLEOTIDE SEQUENCE [LARGE SCALE GENOMIC DNA]</scope>
    <source>
        <strain evidence="8 9">D15-8W</strain>
    </source>
</reference>
<dbReference type="HOGENOM" id="CLU_061281_3_1_6"/>
<dbReference type="InterPro" id="IPR034683">
    <property type="entry name" value="IspD/TarI"/>
</dbReference>
<dbReference type="Gene3D" id="3.90.550.10">
    <property type="entry name" value="Spore Coat Polysaccharide Biosynthesis Protein SpsA, Chain A"/>
    <property type="match status" value="1"/>
</dbReference>
<evidence type="ECO:0000256" key="6">
    <source>
        <dbReference type="ARBA" id="ARBA00023229"/>
    </source>
</evidence>
<keyword evidence="9" id="KW-1185">Reference proteome</keyword>
<gene>
    <name evidence="7" type="primary">ispD</name>
    <name evidence="8" type="ORF">J057_23850</name>
</gene>
<evidence type="ECO:0000256" key="3">
    <source>
        <dbReference type="ARBA" id="ARBA00009789"/>
    </source>
</evidence>
<feature type="site" description="Transition state stabilizer" evidence="7">
    <location>
        <position position="25"/>
    </location>
</feature>
<dbReference type="OrthoDB" id="9806837at2"/>
<dbReference type="AlphaFoldDB" id="N6WTV9"/>
<name>N6WTV9_9GAMM</name>
<feature type="site" description="Transition state stabilizer" evidence="7">
    <location>
        <position position="18"/>
    </location>
</feature>
<keyword evidence="6 7" id="KW-0414">Isoprene biosynthesis</keyword>
<sequence length="234" mass="25328">MTRPHYWLVVPAAGIGQRMSADRPKQYLQIRNRFILDITLSRLLDTGHFSGAMVALHADDQWFASSESVQDSRVSTCLGGAERADSVLAGLAALRDVASDEDWVLVHDVARPCLAIADLTRLLKDLEGDSVGGLLAAPVSDTIKRQIASGGRVGETVSRDGLWRAQTPQQFRYGLLKQSLELAKSKDIAITDEASAVEAAGYAPKLVPGRADNLKVTVPEDLPLAGWLLDQIDD</sequence>
<dbReference type="STRING" id="626887.J057_23850"/>
<evidence type="ECO:0000313" key="8">
    <source>
        <dbReference type="EMBL" id="ENO14482.2"/>
    </source>
</evidence>
<dbReference type="InterPro" id="IPR018294">
    <property type="entry name" value="ISPD_synthase_CS"/>
</dbReference>
<evidence type="ECO:0000313" key="9">
    <source>
        <dbReference type="Proteomes" id="UP000013165"/>
    </source>
</evidence>
<dbReference type="EMBL" id="APLQ01000014">
    <property type="protein sequence ID" value="ENO14482.2"/>
    <property type="molecule type" value="Genomic_DNA"/>
</dbReference>
<dbReference type="PANTHER" id="PTHR32125:SF4">
    <property type="entry name" value="2-C-METHYL-D-ERYTHRITOL 4-PHOSPHATE CYTIDYLYLTRANSFERASE, CHLOROPLASTIC"/>
    <property type="match status" value="1"/>
</dbReference>